<feature type="region of interest" description="Disordered" evidence="1">
    <location>
        <begin position="356"/>
        <end position="381"/>
    </location>
</feature>
<proteinExistence type="predicted"/>
<feature type="compositionally biased region" description="Basic and acidic residues" evidence="1">
    <location>
        <begin position="172"/>
        <end position="184"/>
    </location>
</feature>
<organism evidence="2 3">
    <name type="scientific">Trichogramma kaykai</name>
    <dbReference type="NCBI Taxonomy" id="54128"/>
    <lineage>
        <taxon>Eukaryota</taxon>
        <taxon>Metazoa</taxon>
        <taxon>Ecdysozoa</taxon>
        <taxon>Arthropoda</taxon>
        <taxon>Hexapoda</taxon>
        <taxon>Insecta</taxon>
        <taxon>Pterygota</taxon>
        <taxon>Neoptera</taxon>
        <taxon>Endopterygota</taxon>
        <taxon>Hymenoptera</taxon>
        <taxon>Apocrita</taxon>
        <taxon>Proctotrupomorpha</taxon>
        <taxon>Chalcidoidea</taxon>
        <taxon>Trichogrammatidae</taxon>
        <taxon>Trichogramma</taxon>
    </lineage>
</organism>
<name>A0ABD2XFP2_9HYME</name>
<feature type="region of interest" description="Disordered" evidence="1">
    <location>
        <begin position="944"/>
        <end position="1034"/>
    </location>
</feature>
<evidence type="ECO:0000313" key="2">
    <source>
        <dbReference type="EMBL" id="KAL3403466.1"/>
    </source>
</evidence>
<evidence type="ECO:0000256" key="1">
    <source>
        <dbReference type="SAM" id="MobiDB-lite"/>
    </source>
</evidence>
<feature type="compositionally biased region" description="Polar residues" evidence="1">
    <location>
        <begin position="681"/>
        <end position="692"/>
    </location>
</feature>
<feature type="compositionally biased region" description="Acidic residues" evidence="1">
    <location>
        <begin position="51"/>
        <end position="63"/>
    </location>
</feature>
<sequence length="1091" mass="122111">MIREVLAHDSDNCQQDQQRRLYCWADEILSAARINIAFIADTIWSRKSAADDDDDGRGDDDRESDDRVVGGVGEDTYRRLNRSLWIRTCKIDACYEKITTLSSRRGGSTIQTRKRRRVRDVIPESRLAIYGDYEYTGGLSGSGEEAEEMEEAAKGEQRNSNDDQQESVVELQEPRFTGRMDHSENGPIPPIESVTNGNDDRVVVVVGSGYKEEIDKNDDDGDVAKESWQLDEIEDYIAKINRMSSTGSDRRRRQRLETPMKCDKSDKDSRNSTTSEQTTATTSARKEMKQQATFSDLECDLPPAMRFSVNNVSEAQLEGRIFNETVRNLWKTSSNDHRSAASANFYPYQDYNNQLHQQQQQYHHHQHHHHHHQQQQQQQQYLTARNLRQSQMELQRELSLLKPITTTTTSCNQLSISSSSGNNSNCSTRTTTIGTAAVTDSCNNNGNAVVATPVDMQHTHCSFQSERLRMSNRCPYSYVVDSRPGGNGSSLGCSLGVDVPEFFPQQSSTTSNWMDADQQSVKDQQQQQQLQQLQQQAQLQYYPQPQMDSVYSDELIHYKAAQQVARKTTVAMYQNTLVPMVATPIVNAVVWPTVPASPWVRASLLPAASIQLHHQIPQNVAATGAGPSAAAQIQLQQQQQQQHQQQQQATRPPTLAQVVHRPIRTPDLAQVVQAATIQQQPLQRSTQAQKASSGGGGGGVTQIPVYQRANKPSASEYQRRKNQGVDYNNLILLTKSAMKVRRSQTKATKKSFVDTAKLQQQHHQTVAPKTSYSGAAAAGVASSCSTPKWLEKGQQQPKREREYVTISTGSSAAAAAAAVTSSSIEKTPALSTCSVSTEEDDEIAATASSFYHHKKSNKQQQPQQQRQPVTTKKRLYRDVLENLPRQVIPVSETMSDGSFERRYDELEKQAMEQYRTSEECLALRYQELEQQALEQYKAIEGSESMINLEHDRRSQASTRSSSQRGGACSDQDDKLSLCSNNSSVSSSTTDGQATGGGHQQQQQYSSYARATTSSSSSFSNNSNNYAKRSGSSSGDARGKYFWHIVSLVLYIVVDHRHRDAPIEINWLAREGNNHHFKHSLCVVSFFCVRWS</sequence>
<feature type="compositionally biased region" description="Low complexity" evidence="1">
    <location>
        <begin position="955"/>
        <end position="967"/>
    </location>
</feature>
<feature type="compositionally biased region" description="Basic and acidic residues" evidence="1">
    <location>
        <begin position="151"/>
        <end position="161"/>
    </location>
</feature>
<feature type="region of interest" description="Disordered" evidence="1">
    <location>
        <begin position="244"/>
        <end position="288"/>
    </location>
</feature>
<feature type="region of interest" description="Disordered" evidence="1">
    <location>
        <begin position="48"/>
        <end position="69"/>
    </location>
</feature>
<keyword evidence="3" id="KW-1185">Reference proteome</keyword>
<feature type="compositionally biased region" description="Low complexity" evidence="1">
    <location>
        <begin position="999"/>
        <end position="1026"/>
    </location>
</feature>
<feature type="compositionally biased region" description="Low complexity" evidence="1">
    <location>
        <begin position="976"/>
        <end position="987"/>
    </location>
</feature>
<feature type="compositionally biased region" description="Basic residues" evidence="1">
    <location>
        <begin position="362"/>
        <end position="373"/>
    </location>
</feature>
<feature type="region of interest" description="Disordered" evidence="1">
    <location>
        <begin position="852"/>
        <end position="872"/>
    </location>
</feature>
<dbReference type="AlphaFoldDB" id="A0ABD2XFP2"/>
<dbReference type="EMBL" id="JBJJXI010000030">
    <property type="protein sequence ID" value="KAL3403466.1"/>
    <property type="molecule type" value="Genomic_DNA"/>
</dbReference>
<reference evidence="2 3" key="1">
    <citation type="journal article" date="2024" name="bioRxiv">
        <title>A reference genome for Trichogramma kaykai: A tiny desert-dwelling parasitoid wasp with competing sex-ratio distorters.</title>
        <authorList>
            <person name="Culotta J."/>
            <person name="Lindsey A.R."/>
        </authorList>
    </citation>
    <scope>NUCLEOTIDE SEQUENCE [LARGE SCALE GENOMIC DNA]</scope>
    <source>
        <strain evidence="2 3">KSX58</strain>
    </source>
</reference>
<feature type="region of interest" description="Disordered" evidence="1">
    <location>
        <begin position="679"/>
        <end position="703"/>
    </location>
</feature>
<feature type="compositionally biased region" description="Low complexity" evidence="1">
    <location>
        <begin position="859"/>
        <end position="868"/>
    </location>
</feature>
<comment type="caution">
    <text evidence="2">The sequence shown here is derived from an EMBL/GenBank/DDBJ whole genome shotgun (WGS) entry which is preliminary data.</text>
</comment>
<evidence type="ECO:0000313" key="3">
    <source>
        <dbReference type="Proteomes" id="UP001627154"/>
    </source>
</evidence>
<feature type="region of interest" description="Disordered" evidence="1">
    <location>
        <begin position="631"/>
        <end position="655"/>
    </location>
</feature>
<accession>A0ABD2XFP2</accession>
<gene>
    <name evidence="2" type="ORF">TKK_003742</name>
</gene>
<feature type="compositionally biased region" description="Low complexity" evidence="1">
    <location>
        <begin position="272"/>
        <end position="283"/>
    </location>
</feature>
<dbReference type="Proteomes" id="UP001627154">
    <property type="component" value="Unassembled WGS sequence"/>
</dbReference>
<feature type="compositionally biased region" description="Low complexity" evidence="1">
    <location>
        <begin position="631"/>
        <end position="649"/>
    </location>
</feature>
<feature type="region of interest" description="Disordered" evidence="1">
    <location>
        <begin position="139"/>
        <end position="197"/>
    </location>
</feature>
<protein>
    <submittedName>
        <fullName evidence="2">Uncharacterized protein</fullName>
    </submittedName>
</protein>
<feature type="compositionally biased region" description="Basic and acidic residues" evidence="1">
    <location>
        <begin position="255"/>
        <end position="270"/>
    </location>
</feature>